<dbReference type="SUPFAM" id="SSF51735">
    <property type="entry name" value="NAD(P)-binding Rossmann-fold domains"/>
    <property type="match status" value="1"/>
</dbReference>
<accession>A0A645FSC9</accession>
<proteinExistence type="predicted"/>
<dbReference type="AlphaFoldDB" id="A0A645FSC9"/>
<name>A0A645FSC9_9ZZZZ</name>
<reference evidence="1" key="1">
    <citation type="submission" date="2019-08" db="EMBL/GenBank/DDBJ databases">
        <authorList>
            <person name="Kucharzyk K."/>
            <person name="Murdoch R.W."/>
            <person name="Higgins S."/>
            <person name="Loffler F."/>
        </authorList>
    </citation>
    <scope>NUCLEOTIDE SEQUENCE</scope>
</reference>
<evidence type="ECO:0000313" key="1">
    <source>
        <dbReference type="EMBL" id="MPN17368.1"/>
    </source>
</evidence>
<protein>
    <recommendedName>
        <fullName evidence="2">UDP-glucose 4-epimerase</fullName>
    </recommendedName>
</protein>
<evidence type="ECO:0008006" key="2">
    <source>
        <dbReference type="Google" id="ProtNLM"/>
    </source>
</evidence>
<organism evidence="1">
    <name type="scientific">bioreactor metagenome</name>
    <dbReference type="NCBI Taxonomy" id="1076179"/>
    <lineage>
        <taxon>unclassified sequences</taxon>
        <taxon>metagenomes</taxon>
        <taxon>ecological metagenomes</taxon>
    </lineage>
</organism>
<dbReference type="Gene3D" id="3.90.25.10">
    <property type="entry name" value="UDP-galactose 4-epimerase, domain 1"/>
    <property type="match status" value="1"/>
</dbReference>
<gene>
    <name evidence="1" type="ORF">SDC9_164721</name>
</gene>
<sequence>MNYFNIGVDTQTSVTRIAEIIIEEMALQNVKKTYTGGKIGWKGDVPKFSYDLSKIHQLGWKAKHTSDEAVRLAARRIIK</sequence>
<dbReference type="EMBL" id="VSSQ01064475">
    <property type="protein sequence ID" value="MPN17368.1"/>
    <property type="molecule type" value="Genomic_DNA"/>
</dbReference>
<comment type="caution">
    <text evidence="1">The sequence shown here is derived from an EMBL/GenBank/DDBJ whole genome shotgun (WGS) entry which is preliminary data.</text>
</comment>
<dbReference type="InterPro" id="IPR036291">
    <property type="entry name" value="NAD(P)-bd_dom_sf"/>
</dbReference>